<sequence length="116" mass="13033">MDAFMVIADPTRRRIIDTLREGAADVTTLIERLDVSQSLVSKHLGVLRDAGTVRVEVAGKRRVYHLADDPLPAVLAWVTPYHRKWANAFDRLTHLIDSDADSAADDHDNTKDDNRD</sequence>
<gene>
    <name evidence="5" type="ORF">BKG82_08880</name>
</gene>
<dbReference type="GO" id="GO:0003700">
    <property type="term" value="F:DNA-binding transcription factor activity"/>
    <property type="evidence" value="ECO:0007669"/>
    <property type="project" value="InterPro"/>
</dbReference>
<dbReference type="PANTHER" id="PTHR33154">
    <property type="entry name" value="TRANSCRIPTIONAL REGULATOR, ARSR FAMILY"/>
    <property type="match status" value="1"/>
</dbReference>
<reference evidence="5 6" key="1">
    <citation type="submission" date="2016-10" db="EMBL/GenBank/DDBJ databases">
        <title>Evaluation of Human, Veterinary and Environmental Mycobacterium chelonae Isolates by Core Genome Phylogenomic Analysis, Targeted Gene Comparison, and Anti-microbial Susceptibility Patterns: A Tale of Mistaken Identities.</title>
        <authorList>
            <person name="Fogelson S.B."/>
            <person name="Camus A.C."/>
            <person name="Lorenz W."/>
            <person name="Vasireddy R."/>
            <person name="Vasireddy S."/>
            <person name="Smith T."/>
            <person name="Brown-Elliott B.A."/>
            <person name="Wallace R.J.Jr."/>
            <person name="Hasan N.A."/>
            <person name="Reischl U."/>
            <person name="Sanchez S."/>
        </authorList>
    </citation>
    <scope>NUCLEOTIDE SEQUENCE [LARGE SCALE GENOMIC DNA]</scope>
    <source>
        <strain evidence="5 6">15515</strain>
    </source>
</reference>
<dbReference type="InterPro" id="IPR001845">
    <property type="entry name" value="HTH_ArsR_DNA-bd_dom"/>
</dbReference>
<dbReference type="GO" id="GO:0003677">
    <property type="term" value="F:DNA binding"/>
    <property type="evidence" value="ECO:0007669"/>
    <property type="project" value="UniProtKB-KW"/>
</dbReference>
<dbReference type="PANTHER" id="PTHR33154:SF33">
    <property type="entry name" value="TRANSCRIPTIONAL REPRESSOR SDPR"/>
    <property type="match status" value="1"/>
</dbReference>
<comment type="caution">
    <text evidence="5">The sequence shown here is derived from an EMBL/GenBank/DDBJ whole genome shotgun (WGS) entry which is preliminary data.</text>
</comment>
<accession>A0A1S1LSN3</accession>
<evidence type="ECO:0000256" key="1">
    <source>
        <dbReference type="ARBA" id="ARBA00023015"/>
    </source>
</evidence>
<dbReference type="PRINTS" id="PR00778">
    <property type="entry name" value="HTHARSR"/>
</dbReference>
<evidence type="ECO:0000313" key="6">
    <source>
        <dbReference type="Proteomes" id="UP000180043"/>
    </source>
</evidence>
<dbReference type="PROSITE" id="PS50987">
    <property type="entry name" value="HTH_ARSR_2"/>
    <property type="match status" value="1"/>
</dbReference>
<feature type="domain" description="HTH arsR-type" evidence="4">
    <location>
        <begin position="1"/>
        <end position="86"/>
    </location>
</feature>
<keyword evidence="2" id="KW-0238">DNA-binding</keyword>
<dbReference type="SUPFAM" id="SSF46785">
    <property type="entry name" value="Winged helix' DNA-binding domain"/>
    <property type="match status" value="1"/>
</dbReference>
<dbReference type="Gene3D" id="1.10.10.10">
    <property type="entry name" value="Winged helix-like DNA-binding domain superfamily/Winged helix DNA-binding domain"/>
    <property type="match status" value="1"/>
</dbReference>
<dbReference type="InterPro" id="IPR051081">
    <property type="entry name" value="HTH_MetalResp_TranReg"/>
</dbReference>
<dbReference type="InterPro" id="IPR011991">
    <property type="entry name" value="ArsR-like_HTH"/>
</dbReference>
<proteinExistence type="predicted"/>
<dbReference type="AlphaFoldDB" id="A0A1S1LSN3"/>
<organism evidence="5 6">
    <name type="scientific">Mycobacteroides chelonae</name>
    <name type="common">Mycobacterium chelonae</name>
    <dbReference type="NCBI Taxonomy" id="1774"/>
    <lineage>
        <taxon>Bacteria</taxon>
        <taxon>Bacillati</taxon>
        <taxon>Actinomycetota</taxon>
        <taxon>Actinomycetes</taxon>
        <taxon>Mycobacteriales</taxon>
        <taxon>Mycobacteriaceae</taxon>
        <taxon>Mycobacteroides</taxon>
    </lineage>
</organism>
<dbReference type="EMBL" id="MLIQ01000013">
    <property type="protein sequence ID" value="OHU57771.1"/>
    <property type="molecule type" value="Genomic_DNA"/>
</dbReference>
<evidence type="ECO:0000259" key="4">
    <source>
        <dbReference type="PROSITE" id="PS50987"/>
    </source>
</evidence>
<evidence type="ECO:0000256" key="3">
    <source>
        <dbReference type="ARBA" id="ARBA00023163"/>
    </source>
</evidence>
<dbReference type="Proteomes" id="UP000180043">
    <property type="component" value="Unassembled WGS sequence"/>
</dbReference>
<dbReference type="InterPro" id="IPR036388">
    <property type="entry name" value="WH-like_DNA-bd_sf"/>
</dbReference>
<dbReference type="SMART" id="SM00418">
    <property type="entry name" value="HTH_ARSR"/>
    <property type="match status" value="1"/>
</dbReference>
<dbReference type="NCBIfam" id="NF033788">
    <property type="entry name" value="HTH_metalloreg"/>
    <property type="match status" value="1"/>
</dbReference>
<evidence type="ECO:0000256" key="2">
    <source>
        <dbReference type="ARBA" id="ARBA00023125"/>
    </source>
</evidence>
<evidence type="ECO:0000313" key="5">
    <source>
        <dbReference type="EMBL" id="OHU57771.1"/>
    </source>
</evidence>
<keyword evidence="3" id="KW-0804">Transcription</keyword>
<dbReference type="Pfam" id="PF01022">
    <property type="entry name" value="HTH_5"/>
    <property type="match status" value="1"/>
</dbReference>
<name>A0A1S1LSN3_MYCCH</name>
<dbReference type="RefSeq" id="WP_057968104.1">
    <property type="nucleotide sequence ID" value="NZ_MLII01000030.1"/>
</dbReference>
<dbReference type="CDD" id="cd00090">
    <property type="entry name" value="HTH_ARSR"/>
    <property type="match status" value="1"/>
</dbReference>
<protein>
    <submittedName>
        <fullName evidence="5">Transcriptional regulator</fullName>
    </submittedName>
</protein>
<keyword evidence="1" id="KW-0805">Transcription regulation</keyword>
<dbReference type="InterPro" id="IPR036390">
    <property type="entry name" value="WH_DNA-bd_sf"/>
</dbReference>